<organism evidence="2 3">
    <name type="scientific">Pisolithus tinctorius Marx 270</name>
    <dbReference type="NCBI Taxonomy" id="870435"/>
    <lineage>
        <taxon>Eukaryota</taxon>
        <taxon>Fungi</taxon>
        <taxon>Dikarya</taxon>
        <taxon>Basidiomycota</taxon>
        <taxon>Agaricomycotina</taxon>
        <taxon>Agaricomycetes</taxon>
        <taxon>Agaricomycetidae</taxon>
        <taxon>Boletales</taxon>
        <taxon>Sclerodermatineae</taxon>
        <taxon>Pisolithaceae</taxon>
        <taxon>Pisolithus</taxon>
    </lineage>
</organism>
<reference evidence="2 3" key="1">
    <citation type="submission" date="2014-04" db="EMBL/GenBank/DDBJ databases">
        <authorList>
            <consortium name="DOE Joint Genome Institute"/>
            <person name="Kuo A."/>
            <person name="Kohler A."/>
            <person name="Costa M.D."/>
            <person name="Nagy L.G."/>
            <person name="Floudas D."/>
            <person name="Copeland A."/>
            <person name="Barry K.W."/>
            <person name="Cichocki N."/>
            <person name="Veneault-Fourrey C."/>
            <person name="LaButti K."/>
            <person name="Lindquist E.A."/>
            <person name="Lipzen A."/>
            <person name="Lundell T."/>
            <person name="Morin E."/>
            <person name="Murat C."/>
            <person name="Sun H."/>
            <person name="Tunlid A."/>
            <person name="Henrissat B."/>
            <person name="Grigoriev I.V."/>
            <person name="Hibbett D.S."/>
            <person name="Martin F."/>
            <person name="Nordberg H.P."/>
            <person name="Cantor M.N."/>
            <person name="Hua S.X."/>
        </authorList>
    </citation>
    <scope>NUCLEOTIDE SEQUENCE [LARGE SCALE GENOMIC DNA]</scope>
    <source>
        <strain evidence="2 3">Marx 270</strain>
    </source>
</reference>
<dbReference type="InParanoid" id="A0A0C3PWF7"/>
<keyword evidence="3" id="KW-1185">Reference proteome</keyword>
<evidence type="ECO:0000313" key="2">
    <source>
        <dbReference type="EMBL" id="KIO13686.1"/>
    </source>
</evidence>
<dbReference type="EMBL" id="KN831946">
    <property type="protein sequence ID" value="KIO13686.1"/>
    <property type="molecule type" value="Genomic_DNA"/>
</dbReference>
<proteinExistence type="predicted"/>
<protein>
    <submittedName>
        <fullName evidence="2">Uncharacterized protein</fullName>
    </submittedName>
</protein>
<feature type="compositionally biased region" description="Polar residues" evidence="1">
    <location>
        <begin position="238"/>
        <end position="249"/>
    </location>
</feature>
<accession>A0A0C3PWF7</accession>
<name>A0A0C3PWF7_PISTI</name>
<sequence>MSMPTTSTSGAGPTRMIAKRGGKPGPGRSSAGLLVRNRSSLLTASKGKLTTVKGKFTPVNVTRAQPEDTAEIAPAWSNGDSGVVVTSWSDEDAVGEMDVTDHASGTFTDPKPSGSDLLKLAGMGDGDVALPDFDETDLPAERSANDALGQPRSKTAKEDGQDRAVKVDTFEVQEASFVPTNESGDVNGSVESVPAEDIVKKNLALVKELLFPSTRVAAPAFSEGPTSLRSTIFGPLYQGTTSNPSSHSGTNEKDTPTSFKIIVNDTLSIPITLRDATLVKDGMGDLRIGKSVNGRAGNFYGQNDALAIVNALRSHGVARVAPDASADTQQQEQFASILRHFESNRTVCYVYTSFRALNEGLSSSRPRVWTFLYSILQRMLP</sequence>
<feature type="region of interest" description="Disordered" evidence="1">
    <location>
        <begin position="1"/>
        <end position="34"/>
    </location>
</feature>
<evidence type="ECO:0000256" key="1">
    <source>
        <dbReference type="SAM" id="MobiDB-lite"/>
    </source>
</evidence>
<reference evidence="3" key="2">
    <citation type="submission" date="2015-01" db="EMBL/GenBank/DDBJ databases">
        <title>Evolutionary Origins and Diversification of the Mycorrhizal Mutualists.</title>
        <authorList>
            <consortium name="DOE Joint Genome Institute"/>
            <consortium name="Mycorrhizal Genomics Consortium"/>
            <person name="Kohler A."/>
            <person name="Kuo A."/>
            <person name="Nagy L.G."/>
            <person name="Floudas D."/>
            <person name="Copeland A."/>
            <person name="Barry K.W."/>
            <person name="Cichocki N."/>
            <person name="Veneault-Fourrey C."/>
            <person name="LaButti K."/>
            <person name="Lindquist E.A."/>
            <person name="Lipzen A."/>
            <person name="Lundell T."/>
            <person name="Morin E."/>
            <person name="Murat C."/>
            <person name="Riley R."/>
            <person name="Ohm R."/>
            <person name="Sun H."/>
            <person name="Tunlid A."/>
            <person name="Henrissat B."/>
            <person name="Grigoriev I.V."/>
            <person name="Hibbett D.S."/>
            <person name="Martin F."/>
        </authorList>
    </citation>
    <scope>NUCLEOTIDE SEQUENCE [LARGE SCALE GENOMIC DNA]</scope>
    <source>
        <strain evidence="3">Marx 270</strain>
    </source>
</reference>
<dbReference type="STRING" id="870435.A0A0C3PWF7"/>
<gene>
    <name evidence="2" type="ORF">M404DRAFT_591758</name>
</gene>
<dbReference type="Proteomes" id="UP000054217">
    <property type="component" value="Unassembled WGS sequence"/>
</dbReference>
<dbReference type="HOGENOM" id="CLU_725860_0_0_1"/>
<evidence type="ECO:0000313" key="3">
    <source>
        <dbReference type="Proteomes" id="UP000054217"/>
    </source>
</evidence>
<feature type="region of interest" description="Disordered" evidence="1">
    <location>
        <begin position="142"/>
        <end position="163"/>
    </location>
</feature>
<dbReference type="AlphaFoldDB" id="A0A0C3PWF7"/>
<dbReference type="OrthoDB" id="331341at2759"/>
<feature type="compositionally biased region" description="Polar residues" evidence="1">
    <location>
        <begin position="1"/>
        <end position="11"/>
    </location>
</feature>
<feature type="region of interest" description="Disordered" evidence="1">
    <location>
        <begin position="60"/>
        <end position="81"/>
    </location>
</feature>
<feature type="region of interest" description="Disordered" evidence="1">
    <location>
        <begin position="237"/>
        <end position="256"/>
    </location>
</feature>